<feature type="active site" description="Charge relay system" evidence="5">
    <location>
        <position position="335"/>
    </location>
</feature>
<organism evidence="8 9">
    <name type="scientific">Allorhodopirellula solitaria</name>
    <dbReference type="NCBI Taxonomy" id="2527987"/>
    <lineage>
        <taxon>Bacteria</taxon>
        <taxon>Pseudomonadati</taxon>
        <taxon>Planctomycetota</taxon>
        <taxon>Planctomycetia</taxon>
        <taxon>Pirellulales</taxon>
        <taxon>Pirellulaceae</taxon>
        <taxon>Allorhodopirellula</taxon>
    </lineage>
</organism>
<evidence type="ECO:0000256" key="4">
    <source>
        <dbReference type="ARBA" id="ARBA00022825"/>
    </source>
</evidence>
<name>A0A5C5X0L6_9BACT</name>
<dbReference type="Gene3D" id="3.40.50.200">
    <property type="entry name" value="Peptidase S8/S53 domain"/>
    <property type="match status" value="1"/>
</dbReference>
<dbReference type="InterPro" id="IPR023827">
    <property type="entry name" value="Peptidase_S8_Asp-AS"/>
</dbReference>
<keyword evidence="2 5" id="KW-0645">Protease</keyword>
<dbReference type="PRINTS" id="PR00723">
    <property type="entry name" value="SUBTILISIN"/>
</dbReference>
<dbReference type="InterPro" id="IPR015500">
    <property type="entry name" value="Peptidase_S8_subtilisin-rel"/>
</dbReference>
<dbReference type="PROSITE" id="PS51892">
    <property type="entry name" value="SUBTILASE"/>
    <property type="match status" value="1"/>
</dbReference>
<dbReference type="InterPro" id="IPR000209">
    <property type="entry name" value="Peptidase_S8/S53_dom"/>
</dbReference>
<dbReference type="GO" id="GO:0004252">
    <property type="term" value="F:serine-type endopeptidase activity"/>
    <property type="evidence" value="ECO:0007669"/>
    <property type="project" value="UniProtKB-UniRule"/>
</dbReference>
<dbReference type="EC" id="3.4.21.62" evidence="8"/>
<reference evidence="8 9" key="1">
    <citation type="submission" date="2019-02" db="EMBL/GenBank/DDBJ databases">
        <title>Deep-cultivation of Planctomycetes and their phenomic and genomic characterization uncovers novel biology.</title>
        <authorList>
            <person name="Wiegand S."/>
            <person name="Jogler M."/>
            <person name="Boedeker C."/>
            <person name="Pinto D."/>
            <person name="Vollmers J."/>
            <person name="Rivas-Marin E."/>
            <person name="Kohn T."/>
            <person name="Peeters S.H."/>
            <person name="Heuer A."/>
            <person name="Rast P."/>
            <person name="Oberbeckmann S."/>
            <person name="Bunk B."/>
            <person name="Jeske O."/>
            <person name="Meyerdierks A."/>
            <person name="Storesund J.E."/>
            <person name="Kallscheuer N."/>
            <person name="Luecker S."/>
            <person name="Lage O.M."/>
            <person name="Pohl T."/>
            <person name="Merkel B.J."/>
            <person name="Hornburger P."/>
            <person name="Mueller R.-W."/>
            <person name="Bruemmer F."/>
            <person name="Labrenz M."/>
            <person name="Spormann A.M."/>
            <person name="Op Den Camp H."/>
            <person name="Overmann J."/>
            <person name="Amann R."/>
            <person name="Jetten M.S.M."/>
            <person name="Mascher T."/>
            <person name="Medema M.H."/>
            <person name="Devos D.P."/>
            <person name="Kaster A.-K."/>
            <person name="Ovreas L."/>
            <person name="Rohde M."/>
            <person name="Galperin M.Y."/>
            <person name="Jogler C."/>
        </authorList>
    </citation>
    <scope>NUCLEOTIDE SEQUENCE [LARGE SCALE GENOMIC DNA]</scope>
    <source>
        <strain evidence="8 9">CA85</strain>
    </source>
</reference>
<evidence type="ECO:0000256" key="3">
    <source>
        <dbReference type="ARBA" id="ARBA00022801"/>
    </source>
</evidence>
<evidence type="ECO:0000313" key="9">
    <source>
        <dbReference type="Proteomes" id="UP000318053"/>
    </source>
</evidence>
<evidence type="ECO:0000313" key="8">
    <source>
        <dbReference type="EMBL" id="TWT55703.1"/>
    </source>
</evidence>
<sequence length="393" mass="41089">MDNQTSERIVLRRRAAVTRSMNYGPLEEGTLTNLAEPTLEHHEMTSADVADLSRDPNVLAIADPIPLKLIEPFKSTEPAPVTGSTWGIEAVGADTSPYDGSGVVVAVLDTGIDPNHDAFNGVQLERRNFTQGGDDDENGHGTHCAGTILGRDVDGLRIGVAPGVQKAVIGKVLGPGGGSSATLANAIHWAYEQGANVISMSLGIDFPGYVAWLIEQRGFEAEPATSIALEQYRANVNLFSRLTSMLASSDAFAQAAVIVAASGNESQRPRYQIAVAPPAAGDGMISVGALQRSPSDQFSIASFSNTNCNLSGPGVAVTSSWIGDDRALNTISGTSMATPHVAGCAALWAQQQKELTGMLTNTNLAVKTLASARFISDAVFSDVGNGMVRAPQV</sequence>
<dbReference type="EMBL" id="SJPK01000022">
    <property type="protein sequence ID" value="TWT55703.1"/>
    <property type="molecule type" value="Genomic_DNA"/>
</dbReference>
<dbReference type="SUPFAM" id="SSF52743">
    <property type="entry name" value="Subtilisin-like"/>
    <property type="match status" value="1"/>
</dbReference>
<keyword evidence="4 5" id="KW-0720">Serine protease</keyword>
<dbReference type="Pfam" id="PF00082">
    <property type="entry name" value="Peptidase_S8"/>
    <property type="match status" value="1"/>
</dbReference>
<feature type="active site" description="Charge relay system" evidence="5">
    <location>
        <position position="140"/>
    </location>
</feature>
<dbReference type="PANTHER" id="PTHR43806">
    <property type="entry name" value="PEPTIDASE S8"/>
    <property type="match status" value="1"/>
</dbReference>
<evidence type="ECO:0000256" key="1">
    <source>
        <dbReference type="ARBA" id="ARBA00011073"/>
    </source>
</evidence>
<feature type="domain" description="Peptidase S8/S53" evidence="7">
    <location>
        <begin position="100"/>
        <end position="363"/>
    </location>
</feature>
<dbReference type="InterPro" id="IPR036852">
    <property type="entry name" value="Peptidase_S8/S53_dom_sf"/>
</dbReference>
<dbReference type="OrthoDB" id="252653at2"/>
<keyword evidence="3 5" id="KW-0378">Hydrolase</keyword>
<comment type="caution">
    <text evidence="8">The sequence shown here is derived from an EMBL/GenBank/DDBJ whole genome shotgun (WGS) entry which is preliminary data.</text>
</comment>
<dbReference type="InterPro" id="IPR023828">
    <property type="entry name" value="Peptidase_S8_Ser-AS"/>
</dbReference>
<feature type="active site" description="Charge relay system" evidence="5">
    <location>
        <position position="109"/>
    </location>
</feature>
<dbReference type="GO" id="GO:0006508">
    <property type="term" value="P:proteolysis"/>
    <property type="evidence" value="ECO:0007669"/>
    <property type="project" value="UniProtKB-KW"/>
</dbReference>
<gene>
    <name evidence="8" type="primary">apr</name>
    <name evidence="8" type="ORF">CA85_48030</name>
</gene>
<proteinExistence type="inferred from homology"/>
<keyword evidence="9" id="KW-1185">Reference proteome</keyword>
<evidence type="ECO:0000256" key="5">
    <source>
        <dbReference type="PROSITE-ProRule" id="PRU01240"/>
    </source>
</evidence>
<dbReference type="AlphaFoldDB" id="A0A5C5X0L6"/>
<dbReference type="InterPro" id="IPR050131">
    <property type="entry name" value="Peptidase_S8_subtilisin-like"/>
</dbReference>
<evidence type="ECO:0000256" key="2">
    <source>
        <dbReference type="ARBA" id="ARBA00022670"/>
    </source>
</evidence>
<dbReference type="InterPro" id="IPR022398">
    <property type="entry name" value="Peptidase_S8_His-AS"/>
</dbReference>
<dbReference type="PANTHER" id="PTHR43806:SF11">
    <property type="entry name" value="CEREVISIN-RELATED"/>
    <property type="match status" value="1"/>
</dbReference>
<dbReference type="Proteomes" id="UP000318053">
    <property type="component" value="Unassembled WGS sequence"/>
</dbReference>
<dbReference type="PROSITE" id="PS00136">
    <property type="entry name" value="SUBTILASE_ASP"/>
    <property type="match status" value="1"/>
</dbReference>
<evidence type="ECO:0000259" key="7">
    <source>
        <dbReference type="Pfam" id="PF00082"/>
    </source>
</evidence>
<dbReference type="PROSITE" id="PS00138">
    <property type="entry name" value="SUBTILASE_SER"/>
    <property type="match status" value="1"/>
</dbReference>
<protein>
    <submittedName>
        <fullName evidence="8">Subtilisin DY</fullName>
        <ecNumber evidence="8">3.4.21.62</ecNumber>
    </submittedName>
</protein>
<dbReference type="CDD" id="cd07480">
    <property type="entry name" value="Peptidases_S8_12"/>
    <property type="match status" value="1"/>
</dbReference>
<evidence type="ECO:0000256" key="6">
    <source>
        <dbReference type="RuleBase" id="RU003355"/>
    </source>
</evidence>
<comment type="similarity">
    <text evidence="1 5 6">Belongs to the peptidase S8 family.</text>
</comment>
<dbReference type="PROSITE" id="PS00137">
    <property type="entry name" value="SUBTILASE_HIS"/>
    <property type="match status" value="1"/>
</dbReference>
<accession>A0A5C5X0L6</accession>